<name>A0A6A4S9M1_SCOMX</name>
<comment type="caution">
    <text evidence="1">The sequence shown here is derived from an EMBL/GenBank/DDBJ whole genome shotgun (WGS) entry which is preliminary data.</text>
</comment>
<protein>
    <submittedName>
        <fullName evidence="1">Uncharacterized protein</fullName>
    </submittedName>
</protein>
<organism evidence="1 2">
    <name type="scientific">Scophthalmus maximus</name>
    <name type="common">Turbot</name>
    <name type="synonym">Psetta maxima</name>
    <dbReference type="NCBI Taxonomy" id="52904"/>
    <lineage>
        <taxon>Eukaryota</taxon>
        <taxon>Metazoa</taxon>
        <taxon>Chordata</taxon>
        <taxon>Craniata</taxon>
        <taxon>Vertebrata</taxon>
        <taxon>Euteleostomi</taxon>
        <taxon>Actinopterygii</taxon>
        <taxon>Neopterygii</taxon>
        <taxon>Teleostei</taxon>
        <taxon>Neoteleostei</taxon>
        <taxon>Acanthomorphata</taxon>
        <taxon>Carangaria</taxon>
        <taxon>Pleuronectiformes</taxon>
        <taxon>Pleuronectoidei</taxon>
        <taxon>Scophthalmidae</taxon>
        <taxon>Scophthalmus</taxon>
    </lineage>
</organism>
<evidence type="ECO:0000313" key="1">
    <source>
        <dbReference type="EMBL" id="KAF0028320.1"/>
    </source>
</evidence>
<reference evidence="1 2" key="1">
    <citation type="submission" date="2019-06" db="EMBL/GenBank/DDBJ databases">
        <title>Draft genomes of female and male turbot (Scophthalmus maximus).</title>
        <authorList>
            <person name="Xu H."/>
            <person name="Xu X.-W."/>
            <person name="Shao C."/>
            <person name="Chen S."/>
        </authorList>
    </citation>
    <scope>NUCLEOTIDE SEQUENCE [LARGE SCALE GENOMIC DNA]</scope>
    <source>
        <strain evidence="1">Ysfricsl-2016a</strain>
        <tissue evidence="1">Blood</tissue>
    </source>
</reference>
<dbReference type="AlphaFoldDB" id="A0A6A4S9M1"/>
<sequence length="74" mass="8630">MSFTVDDSGYVACSPIRPCVCEQERVILSVTFQDLFLSELMGTGRFCRTQKCNGVDRVSRLWNTSRRRHWLEQI</sequence>
<proteinExistence type="predicted"/>
<dbReference type="EMBL" id="VEVO01000017">
    <property type="protein sequence ID" value="KAF0028320.1"/>
    <property type="molecule type" value="Genomic_DNA"/>
</dbReference>
<dbReference type="Proteomes" id="UP000438429">
    <property type="component" value="Unassembled WGS sequence"/>
</dbReference>
<evidence type="ECO:0000313" key="2">
    <source>
        <dbReference type="Proteomes" id="UP000438429"/>
    </source>
</evidence>
<accession>A0A6A4S9M1</accession>
<gene>
    <name evidence="1" type="ORF">F2P81_019407</name>
</gene>